<sequence>MTETERRKEETEEGEDLLVAVRSSSHVHLRSQKNAPSQVALLHVTLSLLLFSSAPKPKPWRKALISGPGFQAIYPHSRTFPSGRNSCHWTATIYNPKWWRPQQWPYEWCSGTMVQSYYLKKNWKVAIIILKNFPSSVLKPKLSYRISSAR</sequence>
<proteinExistence type="predicted"/>
<reference evidence="1 2" key="1">
    <citation type="journal article" date="2022" name="Hortic Res">
        <title>A haplotype resolved chromosomal level avocado genome allows analysis of novel avocado genes.</title>
        <authorList>
            <person name="Nath O."/>
            <person name="Fletcher S.J."/>
            <person name="Hayward A."/>
            <person name="Shaw L.M."/>
            <person name="Masouleh A.K."/>
            <person name="Furtado A."/>
            <person name="Henry R.J."/>
            <person name="Mitter N."/>
        </authorList>
    </citation>
    <scope>NUCLEOTIDE SEQUENCE [LARGE SCALE GENOMIC DNA]</scope>
    <source>
        <strain evidence="2">cv. Hass</strain>
    </source>
</reference>
<organism evidence="1 2">
    <name type="scientific">Persea americana</name>
    <name type="common">Avocado</name>
    <dbReference type="NCBI Taxonomy" id="3435"/>
    <lineage>
        <taxon>Eukaryota</taxon>
        <taxon>Viridiplantae</taxon>
        <taxon>Streptophyta</taxon>
        <taxon>Embryophyta</taxon>
        <taxon>Tracheophyta</taxon>
        <taxon>Spermatophyta</taxon>
        <taxon>Magnoliopsida</taxon>
        <taxon>Magnoliidae</taxon>
        <taxon>Laurales</taxon>
        <taxon>Lauraceae</taxon>
        <taxon>Persea</taxon>
    </lineage>
</organism>
<evidence type="ECO:0000313" key="1">
    <source>
        <dbReference type="EMBL" id="KAJ8620005.1"/>
    </source>
</evidence>
<accession>A0ACC2KGB4</accession>
<protein>
    <submittedName>
        <fullName evidence="1">Uncharacterized protein</fullName>
    </submittedName>
</protein>
<keyword evidence="2" id="KW-1185">Reference proteome</keyword>
<comment type="caution">
    <text evidence="1">The sequence shown here is derived from an EMBL/GenBank/DDBJ whole genome shotgun (WGS) entry which is preliminary data.</text>
</comment>
<dbReference type="Proteomes" id="UP001234297">
    <property type="component" value="Chromosome 9"/>
</dbReference>
<evidence type="ECO:0000313" key="2">
    <source>
        <dbReference type="Proteomes" id="UP001234297"/>
    </source>
</evidence>
<dbReference type="EMBL" id="CM056817">
    <property type="protein sequence ID" value="KAJ8620005.1"/>
    <property type="molecule type" value="Genomic_DNA"/>
</dbReference>
<name>A0ACC2KGB4_PERAE</name>
<gene>
    <name evidence="1" type="ORF">MRB53_028534</name>
</gene>